<dbReference type="EMBL" id="JABSTQ010010501">
    <property type="protein sequence ID" value="KAG0420501.1"/>
    <property type="molecule type" value="Genomic_DNA"/>
</dbReference>
<reference evidence="1 2" key="1">
    <citation type="journal article" date="2020" name="Cell">
        <title>Large-Scale Comparative Analyses of Tick Genomes Elucidate Their Genetic Diversity and Vector Capacities.</title>
        <authorList>
            <consortium name="Tick Genome and Microbiome Consortium (TIGMIC)"/>
            <person name="Jia N."/>
            <person name="Wang J."/>
            <person name="Shi W."/>
            <person name="Du L."/>
            <person name="Sun Y."/>
            <person name="Zhan W."/>
            <person name="Jiang J.F."/>
            <person name="Wang Q."/>
            <person name="Zhang B."/>
            <person name="Ji P."/>
            <person name="Bell-Sakyi L."/>
            <person name="Cui X.M."/>
            <person name="Yuan T.T."/>
            <person name="Jiang B.G."/>
            <person name="Yang W.F."/>
            <person name="Lam T.T."/>
            <person name="Chang Q.C."/>
            <person name="Ding S.J."/>
            <person name="Wang X.J."/>
            <person name="Zhu J.G."/>
            <person name="Ruan X.D."/>
            <person name="Zhao L."/>
            <person name="Wei J.T."/>
            <person name="Ye R.Z."/>
            <person name="Que T.C."/>
            <person name="Du C.H."/>
            <person name="Zhou Y.H."/>
            <person name="Cheng J.X."/>
            <person name="Dai P.F."/>
            <person name="Guo W.B."/>
            <person name="Han X.H."/>
            <person name="Huang E.J."/>
            <person name="Li L.F."/>
            <person name="Wei W."/>
            <person name="Gao Y.C."/>
            <person name="Liu J.Z."/>
            <person name="Shao H.Z."/>
            <person name="Wang X."/>
            <person name="Wang C.C."/>
            <person name="Yang T.C."/>
            <person name="Huo Q.B."/>
            <person name="Li W."/>
            <person name="Chen H.Y."/>
            <person name="Chen S.E."/>
            <person name="Zhou L.G."/>
            <person name="Ni X.B."/>
            <person name="Tian J.H."/>
            <person name="Sheng Y."/>
            <person name="Liu T."/>
            <person name="Pan Y.S."/>
            <person name="Xia L.Y."/>
            <person name="Li J."/>
            <person name="Zhao F."/>
            <person name="Cao W.C."/>
        </authorList>
    </citation>
    <scope>NUCLEOTIDE SEQUENCE [LARGE SCALE GENOMIC DNA]</scope>
    <source>
        <strain evidence="1">Iper-2018</strain>
    </source>
</reference>
<evidence type="ECO:0000313" key="2">
    <source>
        <dbReference type="Proteomes" id="UP000805193"/>
    </source>
</evidence>
<proteinExistence type="predicted"/>
<dbReference type="Proteomes" id="UP000805193">
    <property type="component" value="Unassembled WGS sequence"/>
</dbReference>
<sequence>MERGTWQSQVAAYLQKRLSSLSLSDPFLARNFEAVVRTLRFEKYGHHEIFSGDVQDLFYSIPHLPLLAAVQSCIGSNGELAFRNATGISIEDLLELLIYNLKSTYIGWKDDLYLQKSGVCIGSCVTPVLSDIFLSRVH</sequence>
<comment type="caution">
    <text evidence="1">The sequence shown here is derived from an EMBL/GenBank/DDBJ whole genome shotgun (WGS) entry which is preliminary data.</text>
</comment>
<gene>
    <name evidence="1" type="ORF">HPB47_003460</name>
</gene>
<name>A0AC60PII5_IXOPE</name>
<evidence type="ECO:0000313" key="1">
    <source>
        <dbReference type="EMBL" id="KAG0420501.1"/>
    </source>
</evidence>
<protein>
    <submittedName>
        <fullName evidence="1">Uncharacterized protein</fullName>
    </submittedName>
</protein>
<organism evidence="1 2">
    <name type="scientific">Ixodes persulcatus</name>
    <name type="common">Taiga tick</name>
    <dbReference type="NCBI Taxonomy" id="34615"/>
    <lineage>
        <taxon>Eukaryota</taxon>
        <taxon>Metazoa</taxon>
        <taxon>Ecdysozoa</taxon>
        <taxon>Arthropoda</taxon>
        <taxon>Chelicerata</taxon>
        <taxon>Arachnida</taxon>
        <taxon>Acari</taxon>
        <taxon>Parasitiformes</taxon>
        <taxon>Ixodida</taxon>
        <taxon>Ixodoidea</taxon>
        <taxon>Ixodidae</taxon>
        <taxon>Ixodinae</taxon>
        <taxon>Ixodes</taxon>
    </lineage>
</organism>
<keyword evidence="2" id="KW-1185">Reference proteome</keyword>
<accession>A0AC60PII5</accession>